<organism evidence="2 3">
    <name type="scientific">Schistosoma mattheei</name>
    <dbReference type="NCBI Taxonomy" id="31246"/>
    <lineage>
        <taxon>Eukaryota</taxon>
        <taxon>Metazoa</taxon>
        <taxon>Spiralia</taxon>
        <taxon>Lophotrochozoa</taxon>
        <taxon>Platyhelminthes</taxon>
        <taxon>Trematoda</taxon>
        <taxon>Digenea</taxon>
        <taxon>Strigeidida</taxon>
        <taxon>Schistosomatoidea</taxon>
        <taxon>Schistosomatidae</taxon>
        <taxon>Schistosoma</taxon>
    </lineage>
</organism>
<dbReference type="GO" id="GO:0032040">
    <property type="term" value="C:small-subunit processome"/>
    <property type="evidence" value="ECO:0007669"/>
    <property type="project" value="TreeGrafter"/>
</dbReference>
<name>A0AA85BUM8_9TREM</name>
<proteinExistence type="predicted"/>
<sequence>MKLLRFRRQITNDSRYLDKIEKSIISRLVRLHRQLCYRFQSHLDLWMRFIHFCKIINRHLSVVRIWNNVLQIHGRTEPRLWIAAAAYHLHHGVRSKARENLRHFDRQKSDLVKTRKRLLSEYMILDRHASEAQKKEINELMEELKENQASLDKAAKEMVRERRLTWDRAHLNAIREARHLITEGISLNPECDLLHLELAKEAAENKKFMNLVTENTEFIANGGAVNLVIESLLSRWVNNSKMLELLHQILVAVPQIIDSHLIEKVANLANNAKEVDISKSLEKIETPLECRTHGIRSTLSDQLVEIHQTMLDKGVEAVIHLWNSWYLPSTGHSLQTSPFRLINPSSPEAVGLLRSRLTALSLYSVYELNGQSLPKSTVTSNEMGANEQETKLHNVYHQKRQFLSSEVNKTRGLFDLLSTSQWGSHCPEFWLLYLHFEKTIGDITQIPSVQWRAQKTLLTEYFDKFILMLNKEQ</sequence>
<keyword evidence="1" id="KW-0175">Coiled coil</keyword>
<dbReference type="InterPro" id="IPR013949">
    <property type="entry name" value="Utp6"/>
</dbReference>
<feature type="coiled-coil region" evidence="1">
    <location>
        <begin position="127"/>
        <end position="161"/>
    </location>
</feature>
<dbReference type="PANTHER" id="PTHR23271">
    <property type="entry name" value="HEPATOCELLULAR CARCINOMA-ASSOCIATED ANTIGEN 66"/>
    <property type="match status" value="1"/>
</dbReference>
<evidence type="ECO:0000313" key="2">
    <source>
        <dbReference type="Proteomes" id="UP000050791"/>
    </source>
</evidence>
<accession>A0AA85BUM8</accession>
<dbReference type="AlphaFoldDB" id="A0AA85BUM8"/>
<evidence type="ECO:0000313" key="3">
    <source>
        <dbReference type="WBParaSite" id="SMTH1_78550.1"/>
    </source>
</evidence>
<evidence type="ECO:0000256" key="1">
    <source>
        <dbReference type="SAM" id="Coils"/>
    </source>
</evidence>
<dbReference type="GO" id="GO:0030515">
    <property type="term" value="F:snoRNA binding"/>
    <property type="evidence" value="ECO:0007669"/>
    <property type="project" value="InterPro"/>
</dbReference>
<dbReference type="Proteomes" id="UP000050791">
    <property type="component" value="Unassembled WGS sequence"/>
</dbReference>
<dbReference type="GO" id="GO:0000462">
    <property type="term" value="P:maturation of SSU-rRNA from tricistronic rRNA transcript (SSU-rRNA, 5.8S rRNA, LSU-rRNA)"/>
    <property type="evidence" value="ECO:0007669"/>
    <property type="project" value="InterPro"/>
</dbReference>
<dbReference type="PANTHER" id="PTHR23271:SF1">
    <property type="entry name" value="U3 SMALL NUCLEOLAR RNA-ASSOCIATED PROTEIN 6 HOMOLOG"/>
    <property type="match status" value="1"/>
</dbReference>
<dbReference type="GO" id="GO:0034388">
    <property type="term" value="C:Pwp2p-containing subcomplex of 90S preribosome"/>
    <property type="evidence" value="ECO:0007669"/>
    <property type="project" value="TreeGrafter"/>
</dbReference>
<dbReference type="WBParaSite" id="SMTH1_78550.1">
    <property type="protein sequence ID" value="SMTH1_78550.1"/>
    <property type="gene ID" value="SMTH1_78550"/>
</dbReference>
<protein>
    <submittedName>
        <fullName evidence="3">Uncharacterized protein</fullName>
    </submittedName>
</protein>
<reference evidence="3" key="1">
    <citation type="submission" date="2023-11" db="UniProtKB">
        <authorList>
            <consortium name="WormBaseParasite"/>
        </authorList>
    </citation>
    <scope>IDENTIFICATION</scope>
</reference>